<dbReference type="GO" id="GO:0019005">
    <property type="term" value="C:SCF ubiquitin ligase complex"/>
    <property type="evidence" value="ECO:0007669"/>
    <property type="project" value="TreeGrafter"/>
</dbReference>
<dbReference type="PANTHER" id="PTHR13318">
    <property type="entry name" value="PARTNER OF PAIRED, ISOFORM B-RELATED"/>
    <property type="match status" value="1"/>
</dbReference>
<accession>A0A1Y2D1Q6</accession>
<evidence type="ECO:0000313" key="2">
    <source>
        <dbReference type="EMBL" id="ORY53066.1"/>
    </source>
</evidence>
<reference evidence="2 3" key="1">
    <citation type="submission" date="2016-07" db="EMBL/GenBank/DDBJ databases">
        <title>Pervasive Adenine N6-methylation of Active Genes in Fungi.</title>
        <authorList>
            <consortium name="DOE Joint Genome Institute"/>
            <person name="Mondo S.J."/>
            <person name="Dannebaum R.O."/>
            <person name="Kuo R.C."/>
            <person name="Labutti K."/>
            <person name="Haridas S."/>
            <person name="Kuo A."/>
            <person name="Salamov A."/>
            <person name="Ahrendt S.R."/>
            <person name="Lipzen A."/>
            <person name="Sullivan W."/>
            <person name="Andreopoulos W.B."/>
            <person name="Clum A."/>
            <person name="Lindquist E."/>
            <person name="Daum C."/>
            <person name="Ramamoorthy G.K."/>
            <person name="Gryganskyi A."/>
            <person name="Culley D."/>
            <person name="Magnuson J.K."/>
            <person name="James T.Y."/>
            <person name="O'Malley M.A."/>
            <person name="Stajich J.E."/>
            <person name="Spatafora J.W."/>
            <person name="Visel A."/>
            <person name="Grigoriev I.V."/>
        </authorList>
    </citation>
    <scope>NUCLEOTIDE SEQUENCE [LARGE SCALE GENOMIC DNA]</scope>
    <source>
        <strain evidence="2 3">JEL800</strain>
    </source>
</reference>
<proteinExistence type="predicted"/>
<dbReference type="SUPFAM" id="SSF81383">
    <property type="entry name" value="F-box domain"/>
    <property type="match status" value="1"/>
</dbReference>
<sequence>MAPASSMDQVLPVEILVSAFKLLEDKDRCRLCLVSRRLQAILYHAPELWKRLDLSNRYTLGGDKFIEFDADHSKNATKILRALFATKRKELSTATIMLPSFARFSTIMRLDLSCTGIDPSFFSTCSVAEILASSLAQLILSGCPLVNSGSLYHLHTLKSLSYLDISHCEHVDDVGLEVLGFFVNWIKELNLGYLFKVTEVGVKKLLRMSGLRSLNLMGCCKLPCALVCEFEHPISGRIKSYPWAITNVNPNSTVALRELSIGEDSRIQTRGFWLLWCTWQHWDMRKLSTICPFLETLRLNMVLFDLPADGLQILLDECKHLKVLSLVIERNTITTLCGVAEKLRNLKSLDLTVHIGIQGEQMESLIAANALPRLKALKFHSKHTNVFNDTTIAQLIEKAPIIEYLELNGDELTSGCLGNVVKKVSGTLQSLLLHHVKISNTAMKEIAKNAKNLRDLTISDLQVDTHGVNDPILGARTHRTTKREMSLMGLGAANKLRWLVSDAAICMKLKKIELASYDGFCDKDLAEVPKHCVNLQ</sequence>
<name>A0A1Y2D1Q6_9FUNG</name>
<dbReference type="PROSITE" id="PS50181">
    <property type="entry name" value="FBOX"/>
    <property type="match status" value="1"/>
</dbReference>
<feature type="domain" description="F-box" evidence="1">
    <location>
        <begin position="5"/>
        <end position="52"/>
    </location>
</feature>
<dbReference type="InterPro" id="IPR032675">
    <property type="entry name" value="LRR_dom_sf"/>
</dbReference>
<dbReference type="Pfam" id="PF12937">
    <property type="entry name" value="F-box-like"/>
    <property type="match status" value="1"/>
</dbReference>
<dbReference type="InterPro" id="IPR001810">
    <property type="entry name" value="F-box_dom"/>
</dbReference>
<dbReference type="AlphaFoldDB" id="A0A1Y2D1Q6"/>
<dbReference type="SUPFAM" id="SSF52047">
    <property type="entry name" value="RNI-like"/>
    <property type="match status" value="2"/>
</dbReference>
<protein>
    <submittedName>
        <fullName evidence="2">RNI-like protein</fullName>
    </submittedName>
</protein>
<dbReference type="Proteomes" id="UP000193642">
    <property type="component" value="Unassembled WGS sequence"/>
</dbReference>
<dbReference type="GO" id="GO:0031146">
    <property type="term" value="P:SCF-dependent proteasomal ubiquitin-dependent protein catabolic process"/>
    <property type="evidence" value="ECO:0007669"/>
    <property type="project" value="TreeGrafter"/>
</dbReference>
<dbReference type="EMBL" id="MCGO01000002">
    <property type="protein sequence ID" value="ORY53066.1"/>
    <property type="molecule type" value="Genomic_DNA"/>
</dbReference>
<dbReference type="InterPro" id="IPR036047">
    <property type="entry name" value="F-box-like_dom_sf"/>
</dbReference>
<evidence type="ECO:0000313" key="3">
    <source>
        <dbReference type="Proteomes" id="UP000193642"/>
    </source>
</evidence>
<keyword evidence="3" id="KW-1185">Reference proteome</keyword>
<dbReference type="STRING" id="329046.A0A1Y2D1Q6"/>
<dbReference type="OrthoDB" id="10257471at2759"/>
<gene>
    <name evidence="2" type="ORF">BCR33DRAFT_185737</name>
</gene>
<dbReference type="Gene3D" id="3.80.10.10">
    <property type="entry name" value="Ribonuclease Inhibitor"/>
    <property type="match status" value="2"/>
</dbReference>
<comment type="caution">
    <text evidence="2">The sequence shown here is derived from an EMBL/GenBank/DDBJ whole genome shotgun (WGS) entry which is preliminary data.</text>
</comment>
<evidence type="ECO:0000259" key="1">
    <source>
        <dbReference type="PROSITE" id="PS50181"/>
    </source>
</evidence>
<organism evidence="2 3">
    <name type="scientific">Rhizoclosmatium globosum</name>
    <dbReference type="NCBI Taxonomy" id="329046"/>
    <lineage>
        <taxon>Eukaryota</taxon>
        <taxon>Fungi</taxon>
        <taxon>Fungi incertae sedis</taxon>
        <taxon>Chytridiomycota</taxon>
        <taxon>Chytridiomycota incertae sedis</taxon>
        <taxon>Chytridiomycetes</taxon>
        <taxon>Chytridiales</taxon>
        <taxon>Chytriomycetaceae</taxon>
        <taxon>Rhizoclosmatium</taxon>
    </lineage>
</organism>